<dbReference type="PRINTS" id="PR00619">
    <property type="entry name" value="GATAZNFINGER"/>
</dbReference>
<protein>
    <recommendedName>
        <fullName evidence="10">GATA-type domain-containing protein</fullName>
    </recommendedName>
</protein>
<dbReference type="PANTHER" id="PTHR10071:SF337">
    <property type="entry name" value="GATA-BINDING FACTOR A"/>
    <property type="match status" value="1"/>
</dbReference>
<evidence type="ECO:0000256" key="4">
    <source>
        <dbReference type="ARBA" id="ARBA00022833"/>
    </source>
</evidence>
<evidence type="ECO:0000256" key="3">
    <source>
        <dbReference type="ARBA" id="ARBA00022771"/>
    </source>
</evidence>
<dbReference type="Proteomes" id="UP000479000">
    <property type="component" value="Unassembled WGS sequence"/>
</dbReference>
<dbReference type="PROSITE" id="PS00344">
    <property type="entry name" value="GATA_ZN_FINGER_1"/>
    <property type="match status" value="1"/>
</dbReference>
<keyword evidence="2" id="KW-0479">Metal-binding</keyword>
<dbReference type="CDD" id="cd00202">
    <property type="entry name" value="ZnF_GATA"/>
    <property type="match status" value="1"/>
</dbReference>
<dbReference type="OrthoDB" id="515401at2759"/>
<dbReference type="GO" id="GO:0000978">
    <property type="term" value="F:RNA polymerase II cis-regulatory region sequence-specific DNA binding"/>
    <property type="evidence" value="ECO:0007669"/>
    <property type="project" value="TreeGrafter"/>
</dbReference>
<dbReference type="Gene3D" id="3.30.50.10">
    <property type="entry name" value="Erythroid Transcription Factor GATA-1, subunit A"/>
    <property type="match status" value="1"/>
</dbReference>
<dbReference type="InterPro" id="IPR039355">
    <property type="entry name" value="Transcription_factor_GATA"/>
</dbReference>
<dbReference type="GO" id="GO:0000981">
    <property type="term" value="F:DNA-binding transcription factor activity, RNA polymerase II-specific"/>
    <property type="evidence" value="ECO:0007669"/>
    <property type="project" value="TreeGrafter"/>
</dbReference>
<evidence type="ECO:0000256" key="2">
    <source>
        <dbReference type="ARBA" id="ARBA00022723"/>
    </source>
</evidence>
<proteinExistence type="predicted"/>
<dbReference type="GO" id="GO:0045944">
    <property type="term" value="P:positive regulation of transcription by RNA polymerase II"/>
    <property type="evidence" value="ECO:0007669"/>
    <property type="project" value="TreeGrafter"/>
</dbReference>
<dbReference type="Pfam" id="PF00320">
    <property type="entry name" value="GATA"/>
    <property type="match status" value="1"/>
</dbReference>
<accession>A0A6H5FY58</accession>
<dbReference type="EMBL" id="CADCXU010001957">
    <property type="protein sequence ID" value="CAA9994351.1"/>
    <property type="molecule type" value="Genomic_DNA"/>
</dbReference>
<dbReference type="GO" id="GO:0005634">
    <property type="term" value="C:nucleus"/>
    <property type="evidence" value="ECO:0007669"/>
    <property type="project" value="UniProtKB-SubCell"/>
</dbReference>
<keyword evidence="6" id="KW-0804">Transcription</keyword>
<evidence type="ECO:0000256" key="6">
    <source>
        <dbReference type="ARBA" id="ARBA00023163"/>
    </source>
</evidence>
<dbReference type="PANTHER" id="PTHR10071">
    <property type="entry name" value="TRANSCRIPTION FACTOR GATA FAMILY MEMBER"/>
    <property type="match status" value="1"/>
</dbReference>
<dbReference type="GO" id="GO:0008270">
    <property type="term" value="F:zinc ion binding"/>
    <property type="evidence" value="ECO:0007669"/>
    <property type="project" value="UniProtKB-KW"/>
</dbReference>
<comment type="subcellular location">
    <subcellularLocation>
        <location evidence="1">Nucleus</location>
    </subcellularLocation>
</comment>
<keyword evidence="4" id="KW-0862">Zinc</keyword>
<sequence length="405" mass="45134">MTESISNAFRSDANSLLRSLMTTPQTYQGRPVILMREEVRWPPPVTPPHAEVLINRTNNSNKVSHEVVVDTRTPAGRRKQSCPLRASDTTFANQSGSQSEPRYYKRGTEAISRLLEAANYTAKVCDADGNDVDSDEPSSAWGSVDNIIRNNRVPKRVQVSCTNCGTRTTTIWRRNPNGEMVCNACGLYYKLHNVNRPATMRRDTIHTRRRRPKSEGSHARNKTSNSTVFSDRSAADLPTCDVVIAEAADCASSGANSGSEECDDMLAALRRQIQPTIMMAALQQRVPSSSASQSNQDKPLNLVAAPTFSIYPCRDSAVLKIQRYANIFFDLAFWSESFENGQNSKSFLATSRIIKSTAIPRLQPRSDTNAHLQCVIQLEEEEPKFWILAMSITEGNFRAQLPIQE</sequence>
<dbReference type="InterPro" id="IPR013088">
    <property type="entry name" value="Znf_NHR/GATA"/>
</dbReference>
<dbReference type="GO" id="GO:0000122">
    <property type="term" value="P:negative regulation of transcription by RNA polymerase II"/>
    <property type="evidence" value="ECO:0007669"/>
    <property type="project" value="TreeGrafter"/>
</dbReference>
<evidence type="ECO:0000313" key="11">
    <source>
        <dbReference type="EMBL" id="CAA9994351.1"/>
    </source>
</evidence>
<evidence type="ECO:0000313" key="12">
    <source>
        <dbReference type="Proteomes" id="UP000479000"/>
    </source>
</evidence>
<dbReference type="AlphaFoldDB" id="A0A6H5FY58"/>
<keyword evidence="7" id="KW-0539">Nucleus</keyword>
<evidence type="ECO:0000256" key="9">
    <source>
        <dbReference type="SAM" id="MobiDB-lite"/>
    </source>
</evidence>
<name>A0A6H5FY58_9HEMI</name>
<keyword evidence="5" id="KW-0805">Transcription regulation</keyword>
<evidence type="ECO:0000256" key="1">
    <source>
        <dbReference type="ARBA" id="ARBA00004123"/>
    </source>
</evidence>
<keyword evidence="3 8" id="KW-0863">Zinc-finger</keyword>
<dbReference type="PROSITE" id="PS50114">
    <property type="entry name" value="GATA_ZN_FINGER_2"/>
    <property type="match status" value="1"/>
</dbReference>
<keyword evidence="12" id="KW-1185">Reference proteome</keyword>
<evidence type="ECO:0000256" key="8">
    <source>
        <dbReference type="PROSITE-ProRule" id="PRU00094"/>
    </source>
</evidence>
<evidence type="ECO:0000256" key="7">
    <source>
        <dbReference type="ARBA" id="ARBA00023242"/>
    </source>
</evidence>
<evidence type="ECO:0000259" key="10">
    <source>
        <dbReference type="PROSITE" id="PS50114"/>
    </source>
</evidence>
<feature type="region of interest" description="Disordered" evidence="9">
    <location>
        <begin position="199"/>
        <end position="230"/>
    </location>
</feature>
<organism evidence="11 12">
    <name type="scientific">Nesidiocoris tenuis</name>
    <dbReference type="NCBI Taxonomy" id="355587"/>
    <lineage>
        <taxon>Eukaryota</taxon>
        <taxon>Metazoa</taxon>
        <taxon>Ecdysozoa</taxon>
        <taxon>Arthropoda</taxon>
        <taxon>Hexapoda</taxon>
        <taxon>Insecta</taxon>
        <taxon>Pterygota</taxon>
        <taxon>Neoptera</taxon>
        <taxon>Paraneoptera</taxon>
        <taxon>Hemiptera</taxon>
        <taxon>Heteroptera</taxon>
        <taxon>Panheteroptera</taxon>
        <taxon>Cimicomorpha</taxon>
        <taxon>Miridae</taxon>
        <taxon>Dicyphina</taxon>
        <taxon>Nesidiocoris</taxon>
    </lineage>
</organism>
<feature type="domain" description="GATA-type" evidence="10">
    <location>
        <begin position="155"/>
        <end position="208"/>
    </location>
</feature>
<dbReference type="GO" id="GO:0045165">
    <property type="term" value="P:cell fate commitment"/>
    <property type="evidence" value="ECO:0007669"/>
    <property type="project" value="TreeGrafter"/>
</dbReference>
<dbReference type="InterPro" id="IPR000679">
    <property type="entry name" value="Znf_GATA"/>
</dbReference>
<evidence type="ECO:0000256" key="5">
    <source>
        <dbReference type="ARBA" id="ARBA00023015"/>
    </source>
</evidence>
<dbReference type="SMART" id="SM00401">
    <property type="entry name" value="ZnF_GATA"/>
    <property type="match status" value="1"/>
</dbReference>
<dbReference type="SUPFAM" id="SSF57716">
    <property type="entry name" value="Glucocorticoid receptor-like (DNA-binding domain)"/>
    <property type="match status" value="1"/>
</dbReference>
<dbReference type="FunFam" id="3.30.50.10:FF:000002">
    <property type="entry name" value="Gata transcription factor gatad"/>
    <property type="match status" value="1"/>
</dbReference>
<gene>
    <name evidence="11" type="ORF">NTEN_LOCUS1167</name>
</gene>
<reference evidence="11 12" key="1">
    <citation type="submission" date="2020-02" db="EMBL/GenBank/DDBJ databases">
        <authorList>
            <person name="Ferguson B K."/>
        </authorList>
    </citation>
    <scope>NUCLEOTIDE SEQUENCE [LARGE SCALE GENOMIC DNA]</scope>
</reference>